<comment type="caution">
    <text evidence="1">The sequence shown here is derived from an EMBL/GenBank/DDBJ whole genome shotgun (WGS) entry which is preliminary data.</text>
</comment>
<accession>A0A1R3G949</accession>
<dbReference type="AlphaFoldDB" id="A0A1R3G949"/>
<gene>
    <name evidence="1" type="ORF">COLO4_36383</name>
</gene>
<dbReference type="Proteomes" id="UP000187203">
    <property type="component" value="Unassembled WGS sequence"/>
</dbReference>
<evidence type="ECO:0000313" key="1">
    <source>
        <dbReference type="EMBL" id="OMO54614.1"/>
    </source>
</evidence>
<name>A0A1R3G949_9ROSI</name>
<proteinExistence type="predicted"/>
<sequence length="102" mass="11242">MLLQSPSPLARIEFPFFSLQTPAVLLVELSTTVGMAVGTVLRANWNQAEVANKVSSLCRADVANEVMLRLVQGQSKFDSSMAIRESDHNARCHVDIMMLYAC</sequence>
<dbReference type="EMBL" id="AWUE01023206">
    <property type="protein sequence ID" value="OMO54614.1"/>
    <property type="molecule type" value="Genomic_DNA"/>
</dbReference>
<organism evidence="1 2">
    <name type="scientific">Corchorus olitorius</name>
    <dbReference type="NCBI Taxonomy" id="93759"/>
    <lineage>
        <taxon>Eukaryota</taxon>
        <taxon>Viridiplantae</taxon>
        <taxon>Streptophyta</taxon>
        <taxon>Embryophyta</taxon>
        <taxon>Tracheophyta</taxon>
        <taxon>Spermatophyta</taxon>
        <taxon>Magnoliopsida</taxon>
        <taxon>eudicotyledons</taxon>
        <taxon>Gunneridae</taxon>
        <taxon>Pentapetalae</taxon>
        <taxon>rosids</taxon>
        <taxon>malvids</taxon>
        <taxon>Malvales</taxon>
        <taxon>Malvaceae</taxon>
        <taxon>Grewioideae</taxon>
        <taxon>Apeibeae</taxon>
        <taxon>Corchorus</taxon>
    </lineage>
</organism>
<evidence type="ECO:0000313" key="2">
    <source>
        <dbReference type="Proteomes" id="UP000187203"/>
    </source>
</evidence>
<reference evidence="2" key="1">
    <citation type="submission" date="2013-09" db="EMBL/GenBank/DDBJ databases">
        <title>Corchorus olitorius genome sequencing.</title>
        <authorList>
            <person name="Alam M."/>
            <person name="Haque M.S."/>
            <person name="Islam M.S."/>
            <person name="Emdad E.M."/>
            <person name="Islam M.M."/>
            <person name="Ahmed B."/>
            <person name="Halim A."/>
            <person name="Hossen Q.M.M."/>
            <person name="Hossain M.Z."/>
            <person name="Ahmed R."/>
            <person name="Khan M.M."/>
            <person name="Islam R."/>
            <person name="Rashid M.M."/>
            <person name="Khan S.A."/>
            <person name="Rahman M.S."/>
            <person name="Alam M."/>
            <person name="Yahiya A.S."/>
            <person name="Khan M.S."/>
            <person name="Azam M.S."/>
            <person name="Haque T."/>
            <person name="Lashkar M.Z.H."/>
            <person name="Akhand A.I."/>
            <person name="Morshed G."/>
            <person name="Roy S."/>
            <person name="Uddin K.S."/>
            <person name="Rabeya T."/>
            <person name="Hossain A.S."/>
            <person name="Chowdhury A."/>
            <person name="Snigdha A.R."/>
            <person name="Mortoza M.S."/>
            <person name="Matin S.A."/>
            <person name="Hoque S.M.E."/>
            <person name="Islam M.K."/>
            <person name="Roy D.K."/>
            <person name="Haider R."/>
            <person name="Moosa M.M."/>
            <person name="Elias S.M."/>
            <person name="Hasan A.M."/>
            <person name="Jahan S."/>
            <person name="Shafiuddin M."/>
            <person name="Mahmood N."/>
            <person name="Shommy N.S."/>
        </authorList>
    </citation>
    <scope>NUCLEOTIDE SEQUENCE [LARGE SCALE GENOMIC DNA]</scope>
    <source>
        <strain evidence="2">cv. O-4</strain>
    </source>
</reference>
<protein>
    <submittedName>
        <fullName evidence="1">Uncharacterized protein</fullName>
    </submittedName>
</protein>
<keyword evidence="2" id="KW-1185">Reference proteome</keyword>